<name>A0A2I1F5E6_9GLOM</name>
<reference evidence="1 4" key="1">
    <citation type="submission" date="2016-04" db="EMBL/GenBank/DDBJ databases">
        <title>Genome analyses suggest a sexual origin of heterokaryosis in a supposedly ancient asexual fungus.</title>
        <authorList>
            <person name="Ropars J."/>
            <person name="Sedzielewska K."/>
            <person name="Noel J."/>
            <person name="Charron P."/>
            <person name="Farinelli L."/>
            <person name="Marton T."/>
            <person name="Kruger M."/>
            <person name="Pelin A."/>
            <person name="Brachmann A."/>
            <person name="Corradi N."/>
        </authorList>
    </citation>
    <scope>NUCLEOTIDE SEQUENCE [LARGE SCALE GENOMIC DNA]</scope>
    <source>
        <strain evidence="1 4">A5</strain>
    </source>
</reference>
<sequence>MCKFTFKYRKAATVIRNSLRLYTNMMQYRRKNVQRLDLSLECVQVVRKSKRKMAEKVDYGIRGALQGMRVQKKMLGRNSTTIFM</sequence>
<evidence type="ECO:0000313" key="4">
    <source>
        <dbReference type="Proteomes" id="UP000232722"/>
    </source>
</evidence>
<reference evidence="1 4" key="2">
    <citation type="submission" date="2017-09" db="EMBL/GenBank/DDBJ databases">
        <title>Extensive intraspecific genome diversity in a model arbuscular mycorrhizal fungus.</title>
        <authorList>
            <person name="Chen E.C."/>
            <person name="Morin E."/>
            <person name="Beaudet D."/>
            <person name="Noel J."/>
            <person name="Ndikumana S."/>
            <person name="Charron P."/>
            <person name="St-Onge C."/>
            <person name="Giorgi J."/>
            <person name="Grigoriev I.V."/>
            <person name="Roux C."/>
            <person name="Martin F.M."/>
            <person name="Corradi N."/>
        </authorList>
    </citation>
    <scope>NUCLEOTIDE SEQUENCE [LARGE SCALE GENOMIC DNA]</scope>
    <source>
        <strain evidence="1 4">A5</strain>
    </source>
</reference>
<evidence type="ECO:0000313" key="2">
    <source>
        <dbReference type="EMBL" id="PKC67507.1"/>
    </source>
</evidence>
<dbReference type="VEuPathDB" id="FungiDB:RhiirA1_418092"/>
<gene>
    <name evidence="2" type="ORF">RhiirA1_418092</name>
    <name evidence="1" type="ORF">RhiirA5_354498</name>
</gene>
<reference evidence="2 3" key="4">
    <citation type="submission" date="2017-10" db="EMBL/GenBank/DDBJ databases">
        <title>Genome analyses suggest a sexual origin of heterokaryosis in a supposedly ancient asexual fungus.</title>
        <authorList>
            <person name="Corradi N."/>
            <person name="Sedzielewska K."/>
            <person name="Noel J."/>
            <person name="Charron P."/>
            <person name="Farinelli L."/>
            <person name="Marton T."/>
            <person name="Kruger M."/>
            <person name="Pelin A."/>
            <person name="Brachmann A."/>
            <person name="Corradi N."/>
        </authorList>
    </citation>
    <scope>NUCLEOTIDE SEQUENCE [LARGE SCALE GENOMIC DNA]</scope>
    <source>
        <strain evidence="2 3">A1</strain>
    </source>
</reference>
<dbReference type="EMBL" id="LLXH01000388">
    <property type="protein sequence ID" value="PKC67507.1"/>
    <property type="molecule type" value="Genomic_DNA"/>
</dbReference>
<accession>A0A2I1F5E6</accession>
<dbReference type="EMBL" id="LLXJ01000319">
    <property type="protein sequence ID" value="PKC11281.1"/>
    <property type="molecule type" value="Genomic_DNA"/>
</dbReference>
<dbReference type="AlphaFoldDB" id="A0A2I1F5E6"/>
<dbReference type="Proteomes" id="UP000232688">
    <property type="component" value="Unassembled WGS sequence"/>
</dbReference>
<dbReference type="Proteomes" id="UP000232722">
    <property type="component" value="Unassembled WGS sequence"/>
</dbReference>
<reference evidence="2 3" key="3">
    <citation type="submission" date="2017-10" db="EMBL/GenBank/DDBJ databases">
        <title>Extensive intraspecific genome diversity in a model arbuscular mycorrhizal fungus.</title>
        <authorList>
            <person name="Chen E.C.H."/>
            <person name="Morin E."/>
            <person name="Baudet D."/>
            <person name="Noel J."/>
            <person name="Ndikumana S."/>
            <person name="Charron P."/>
            <person name="St-Onge C."/>
            <person name="Giorgi J."/>
            <person name="Grigoriev I.V."/>
            <person name="Roux C."/>
            <person name="Martin F.M."/>
            <person name="Corradi N."/>
        </authorList>
    </citation>
    <scope>NUCLEOTIDE SEQUENCE [LARGE SCALE GENOMIC DNA]</scope>
    <source>
        <strain evidence="2 3">A1</strain>
    </source>
</reference>
<organism evidence="2 3">
    <name type="scientific">Rhizophagus irregularis</name>
    <dbReference type="NCBI Taxonomy" id="588596"/>
    <lineage>
        <taxon>Eukaryota</taxon>
        <taxon>Fungi</taxon>
        <taxon>Fungi incertae sedis</taxon>
        <taxon>Mucoromycota</taxon>
        <taxon>Glomeromycotina</taxon>
        <taxon>Glomeromycetes</taxon>
        <taxon>Glomerales</taxon>
        <taxon>Glomeraceae</taxon>
        <taxon>Rhizophagus</taxon>
    </lineage>
</organism>
<proteinExistence type="predicted"/>
<protein>
    <submittedName>
        <fullName evidence="2">Uncharacterized protein</fullName>
    </submittedName>
</protein>
<dbReference type="VEuPathDB" id="FungiDB:RhiirFUN_013261"/>
<comment type="caution">
    <text evidence="2">The sequence shown here is derived from an EMBL/GenBank/DDBJ whole genome shotgun (WGS) entry which is preliminary data.</text>
</comment>
<evidence type="ECO:0000313" key="1">
    <source>
        <dbReference type="EMBL" id="PKC11281.1"/>
    </source>
</evidence>
<evidence type="ECO:0000313" key="3">
    <source>
        <dbReference type="Proteomes" id="UP000232688"/>
    </source>
</evidence>